<comment type="caution">
    <text evidence="1">The sequence shown here is derived from an EMBL/GenBank/DDBJ whole genome shotgun (WGS) entry which is preliminary data.</text>
</comment>
<dbReference type="Proteomes" id="UP001062846">
    <property type="component" value="Chromosome 9"/>
</dbReference>
<proteinExistence type="predicted"/>
<organism evidence="1 2">
    <name type="scientific">Rhododendron molle</name>
    <name type="common">Chinese azalea</name>
    <name type="synonym">Azalea mollis</name>
    <dbReference type="NCBI Taxonomy" id="49168"/>
    <lineage>
        <taxon>Eukaryota</taxon>
        <taxon>Viridiplantae</taxon>
        <taxon>Streptophyta</taxon>
        <taxon>Embryophyta</taxon>
        <taxon>Tracheophyta</taxon>
        <taxon>Spermatophyta</taxon>
        <taxon>Magnoliopsida</taxon>
        <taxon>eudicotyledons</taxon>
        <taxon>Gunneridae</taxon>
        <taxon>Pentapetalae</taxon>
        <taxon>asterids</taxon>
        <taxon>Ericales</taxon>
        <taxon>Ericaceae</taxon>
        <taxon>Ericoideae</taxon>
        <taxon>Rhodoreae</taxon>
        <taxon>Rhododendron</taxon>
    </lineage>
</organism>
<gene>
    <name evidence="1" type="ORF">RHMOL_Rhmol09G0066100</name>
</gene>
<reference evidence="1" key="1">
    <citation type="submission" date="2022-02" db="EMBL/GenBank/DDBJ databases">
        <title>Plant Genome Project.</title>
        <authorList>
            <person name="Zhang R.-G."/>
        </authorList>
    </citation>
    <scope>NUCLEOTIDE SEQUENCE</scope>
    <source>
        <strain evidence="1">AT1</strain>
    </source>
</reference>
<name>A0ACC0MBV3_RHOML</name>
<dbReference type="EMBL" id="CM046396">
    <property type="protein sequence ID" value="KAI8537987.1"/>
    <property type="molecule type" value="Genomic_DNA"/>
</dbReference>
<evidence type="ECO:0000313" key="2">
    <source>
        <dbReference type="Proteomes" id="UP001062846"/>
    </source>
</evidence>
<sequence length="380" mass="42294">MRVVAATEQRLSSSCERTRPTDYGKPSIQCFVVVSDNAPFLFPRFIQTIAGHNVRRSIKRKSSNLLLSGYMILACCHIKLFQLLLWRRDYARGAYAGCSGDGATSFLFRREDLSDYALLFELCHEAFHKFSMGLCIESLRRACRTSRASLIKRVLNNFVLDGFSPHPISGAVLEALDVELNEVLMPNPFDRPRAVFMLAVEGVKGSQVMVQSANTLFGTALGTGAHGIKRFDLFFNKVISLIFNFQVLEYSYDAQVKLVRVYVFVSYEFSVVFLNELLSADADMELTEKEIIDLASWLGGTYVAKALEPMTEELTIPLASGASIKSKSSYVKELPMAIACASTIDTIISGLQPQAVAHNCNKIPSVLSTPSFQWQQELAF</sequence>
<keyword evidence="2" id="KW-1185">Reference proteome</keyword>
<accession>A0ACC0MBV3</accession>
<evidence type="ECO:0000313" key="1">
    <source>
        <dbReference type="EMBL" id="KAI8537987.1"/>
    </source>
</evidence>
<protein>
    <submittedName>
        <fullName evidence="1">Uncharacterized protein</fullName>
    </submittedName>
</protein>